<keyword evidence="3" id="KW-0406">Ion transport</keyword>
<protein>
    <recommendedName>
        <fullName evidence="6">V-type ATP synthase subunit E</fullName>
    </recommendedName>
</protein>
<comment type="caution">
    <text evidence="4">The sequence shown here is derived from an EMBL/GenBank/DDBJ whole genome shotgun (WGS) entry which is preliminary data.</text>
</comment>
<dbReference type="AlphaFoldDB" id="A0A1F4T5V3"/>
<evidence type="ECO:0008006" key="6">
    <source>
        <dbReference type="Google" id="ProtNLM"/>
    </source>
</evidence>
<dbReference type="Gene3D" id="1.20.5.620">
    <property type="entry name" value="F1F0 ATP synthase subunit B, membrane domain"/>
    <property type="match status" value="1"/>
</dbReference>
<dbReference type="Proteomes" id="UP000178602">
    <property type="component" value="Unassembled WGS sequence"/>
</dbReference>
<dbReference type="GO" id="GO:0033178">
    <property type="term" value="C:proton-transporting two-sector ATPase complex, catalytic domain"/>
    <property type="evidence" value="ECO:0007669"/>
    <property type="project" value="InterPro"/>
</dbReference>
<dbReference type="Pfam" id="PF01991">
    <property type="entry name" value="vATP-synt_E"/>
    <property type="match status" value="1"/>
</dbReference>
<organism evidence="4 5">
    <name type="scientific">candidate division WOR-1 bacterium RIFOXYC12_FULL_54_18</name>
    <dbReference type="NCBI Taxonomy" id="1802584"/>
    <lineage>
        <taxon>Bacteria</taxon>
        <taxon>Bacillati</taxon>
        <taxon>Saganbacteria</taxon>
    </lineage>
</organism>
<dbReference type="InterPro" id="IPR002842">
    <property type="entry name" value="ATPase_V1_Esu"/>
</dbReference>
<evidence type="ECO:0000256" key="2">
    <source>
        <dbReference type="ARBA" id="ARBA00022448"/>
    </source>
</evidence>
<reference evidence="4 5" key="1">
    <citation type="journal article" date="2016" name="Nat. Commun.">
        <title>Thousands of microbial genomes shed light on interconnected biogeochemical processes in an aquifer system.</title>
        <authorList>
            <person name="Anantharaman K."/>
            <person name="Brown C.T."/>
            <person name="Hug L.A."/>
            <person name="Sharon I."/>
            <person name="Castelle C.J."/>
            <person name="Probst A.J."/>
            <person name="Thomas B.C."/>
            <person name="Singh A."/>
            <person name="Wilkins M.J."/>
            <person name="Karaoz U."/>
            <person name="Brodie E.L."/>
            <person name="Williams K.H."/>
            <person name="Hubbard S.S."/>
            <person name="Banfield J.F."/>
        </authorList>
    </citation>
    <scope>NUCLEOTIDE SEQUENCE [LARGE SCALE GENOMIC DNA]</scope>
</reference>
<gene>
    <name evidence="4" type="ORF">A3K49_00250</name>
</gene>
<proteinExistence type="inferred from homology"/>
<evidence type="ECO:0000313" key="5">
    <source>
        <dbReference type="Proteomes" id="UP000178602"/>
    </source>
</evidence>
<sequence length="107" mass="11763">MGLLEIEAKIIGEAEAKAGEIKTGADKEAAAIIAAAKARSAAIREEMLGQARQQAEEEKKGIVVPARLLLKQRLLEEKHRQLDRLFSGIDPSVREEKESEVIKILYG</sequence>
<keyword evidence="2" id="KW-0813">Transport</keyword>
<dbReference type="GO" id="GO:0046961">
    <property type="term" value="F:proton-transporting ATPase activity, rotational mechanism"/>
    <property type="evidence" value="ECO:0007669"/>
    <property type="project" value="InterPro"/>
</dbReference>
<accession>A0A1F4T5V3</accession>
<name>A0A1F4T5V3_UNCSA</name>
<evidence type="ECO:0000256" key="1">
    <source>
        <dbReference type="ARBA" id="ARBA00005901"/>
    </source>
</evidence>
<dbReference type="EMBL" id="MEUG01000001">
    <property type="protein sequence ID" value="OGC27453.1"/>
    <property type="molecule type" value="Genomic_DNA"/>
</dbReference>
<evidence type="ECO:0000256" key="3">
    <source>
        <dbReference type="ARBA" id="ARBA00023065"/>
    </source>
</evidence>
<evidence type="ECO:0000313" key="4">
    <source>
        <dbReference type="EMBL" id="OGC27453.1"/>
    </source>
</evidence>
<comment type="similarity">
    <text evidence="1">Belongs to the V-ATPase E subunit family.</text>
</comment>